<comment type="caution">
    <text evidence="1">The sequence shown here is derived from an EMBL/GenBank/DDBJ whole genome shotgun (WGS) entry which is preliminary data.</text>
</comment>
<protein>
    <recommendedName>
        <fullName evidence="3">F-box domain-containing protein</fullName>
    </recommendedName>
</protein>
<evidence type="ECO:0000313" key="1">
    <source>
        <dbReference type="EMBL" id="PKS12357.1"/>
    </source>
</evidence>
<dbReference type="Proteomes" id="UP000233524">
    <property type="component" value="Unassembled WGS sequence"/>
</dbReference>
<dbReference type="VEuPathDB" id="FungiDB:jhhlp_001657"/>
<dbReference type="STRING" id="41688.A0A2N3NIT7"/>
<dbReference type="OrthoDB" id="5345494at2759"/>
<keyword evidence="2" id="KW-1185">Reference proteome</keyword>
<dbReference type="InParanoid" id="A0A2N3NIT7"/>
<organism evidence="1 2">
    <name type="scientific">Lomentospora prolificans</name>
    <dbReference type="NCBI Taxonomy" id="41688"/>
    <lineage>
        <taxon>Eukaryota</taxon>
        <taxon>Fungi</taxon>
        <taxon>Dikarya</taxon>
        <taxon>Ascomycota</taxon>
        <taxon>Pezizomycotina</taxon>
        <taxon>Sordariomycetes</taxon>
        <taxon>Hypocreomycetidae</taxon>
        <taxon>Microascales</taxon>
        <taxon>Microascaceae</taxon>
        <taxon>Lomentospora</taxon>
    </lineage>
</organism>
<sequence>MSIVGNDPTARDILRKQSLFDLLSNHLVLQHTAPYLSARDRLALGATCKDFCGLIQHAPGVFRYLDLTRVTTAQFDIAPIDNGGEVWRNVQVDEHVTEDDFYSGPLRGIFSTLQRRHLLNDVQTLVLDGLSVTADLCHELINDPKFNVRILSIRGVKHLNERSLRKALRYACRPSRQIGTPKLRGLYIFTSKSPDATVTAQDSAESDYKDARVNTGDLWYGEKGRVIQHQPSQEWAETLIDCQGVIAFDAPLCTGPCHMNSPSYGSLLSPAGPQWAVASFALSGCVGCGSAPEGLTTFDTAADRTSLPLLPDVPFLSSSLTAATYPMTTSACGTAPSFVARCATCLNDRHCRTCNKWWCEKCYTPPQPGLHMADESQAPIKKFHRSCFECGFNCNDCISRTQKTCTACGGGYCIVHHEGSSSTLCDWCSQRRRQMSAAQRSPPRAVPQHPQQMPGCKTRSKQAWITWMRNQNSISERRARERTFPREGMRCLTARS</sequence>
<reference evidence="1 2" key="1">
    <citation type="journal article" date="2017" name="G3 (Bethesda)">
        <title>First Draft Genome Sequence of the Pathogenic Fungus Lomentospora prolificans (Formerly Scedosporium prolificans).</title>
        <authorList>
            <person name="Luo R."/>
            <person name="Zimin A."/>
            <person name="Workman R."/>
            <person name="Fan Y."/>
            <person name="Pertea G."/>
            <person name="Grossman N."/>
            <person name="Wear M.P."/>
            <person name="Jia B."/>
            <person name="Miller H."/>
            <person name="Casadevall A."/>
            <person name="Timp W."/>
            <person name="Zhang S.X."/>
            <person name="Salzberg S.L."/>
        </authorList>
    </citation>
    <scope>NUCLEOTIDE SEQUENCE [LARGE SCALE GENOMIC DNA]</scope>
    <source>
        <strain evidence="1 2">JHH-5317</strain>
    </source>
</reference>
<accession>A0A2N3NIT7</accession>
<dbReference type="EMBL" id="NLAX01000004">
    <property type="protein sequence ID" value="PKS12357.1"/>
    <property type="molecule type" value="Genomic_DNA"/>
</dbReference>
<dbReference type="AlphaFoldDB" id="A0A2N3NIT7"/>
<name>A0A2N3NIT7_9PEZI</name>
<evidence type="ECO:0000313" key="2">
    <source>
        <dbReference type="Proteomes" id="UP000233524"/>
    </source>
</evidence>
<evidence type="ECO:0008006" key="3">
    <source>
        <dbReference type="Google" id="ProtNLM"/>
    </source>
</evidence>
<gene>
    <name evidence="1" type="ORF">jhhlp_001657</name>
</gene>
<proteinExistence type="predicted"/>